<accession>A0A6C0EVN8</accession>
<keyword evidence="2" id="KW-0812">Transmembrane</keyword>
<name>A0A6C0EVN8_9ZZZZ</name>
<dbReference type="EMBL" id="MN738959">
    <property type="protein sequence ID" value="QHT33157.1"/>
    <property type="molecule type" value="Genomic_DNA"/>
</dbReference>
<protein>
    <submittedName>
        <fullName evidence="3">Uncharacterized protein</fullName>
    </submittedName>
</protein>
<reference evidence="3" key="1">
    <citation type="journal article" date="2020" name="Nature">
        <title>Giant virus diversity and host interactions through global metagenomics.</title>
        <authorList>
            <person name="Schulz F."/>
            <person name="Roux S."/>
            <person name="Paez-Espino D."/>
            <person name="Jungbluth S."/>
            <person name="Walsh D.A."/>
            <person name="Denef V.J."/>
            <person name="McMahon K.D."/>
            <person name="Konstantinidis K.T."/>
            <person name="Eloe-Fadrosh E.A."/>
            <person name="Kyrpides N.C."/>
            <person name="Woyke T."/>
        </authorList>
    </citation>
    <scope>NUCLEOTIDE SEQUENCE</scope>
    <source>
        <strain evidence="3">GVMAG-M-3300009161-34</strain>
    </source>
</reference>
<organism evidence="3">
    <name type="scientific">viral metagenome</name>
    <dbReference type="NCBI Taxonomy" id="1070528"/>
    <lineage>
        <taxon>unclassified sequences</taxon>
        <taxon>metagenomes</taxon>
        <taxon>organismal metagenomes</taxon>
    </lineage>
</organism>
<keyword evidence="2" id="KW-1133">Transmembrane helix</keyword>
<feature type="compositionally biased region" description="Basic residues" evidence="1">
    <location>
        <begin position="225"/>
        <end position="247"/>
    </location>
</feature>
<evidence type="ECO:0000313" key="3">
    <source>
        <dbReference type="EMBL" id="QHT33157.1"/>
    </source>
</evidence>
<feature type="compositionally biased region" description="Low complexity" evidence="1">
    <location>
        <begin position="250"/>
        <end position="267"/>
    </location>
</feature>
<feature type="transmembrane region" description="Helical" evidence="2">
    <location>
        <begin position="6"/>
        <end position="25"/>
    </location>
</feature>
<feature type="region of interest" description="Disordered" evidence="1">
    <location>
        <begin position="140"/>
        <end position="161"/>
    </location>
</feature>
<sequence>MTMINIYKILIIIFLYIYIYNMGFLDMLGITKRVNETDVIRKKEEIDALYAEMLTITDNLTKTAQKIKDLKDQINKLPPADDKKEADNNKENKTEVTNNNVTDESEPKPETESEPIKDDAQENEVQSLVENAAPDIQQAADNSPAVRANQSMEQPSFGTDTSQTVPLVSPNNAMNNTVPVVPGNFTGQRQPSQMLQQPSQYQMQQQPSYAPQNNNLYPQNYDGGKKKRKTKSATSLKRKRRTRRNKKAGAEAVAPAAPAAAEAATET</sequence>
<dbReference type="AlphaFoldDB" id="A0A6C0EVN8"/>
<keyword evidence="2" id="KW-0472">Membrane</keyword>
<feature type="compositionally biased region" description="Polar residues" evidence="1">
    <location>
        <begin position="148"/>
        <end position="161"/>
    </location>
</feature>
<feature type="compositionally biased region" description="Low complexity" evidence="1">
    <location>
        <begin position="188"/>
        <end position="212"/>
    </location>
</feature>
<evidence type="ECO:0000256" key="1">
    <source>
        <dbReference type="SAM" id="MobiDB-lite"/>
    </source>
</evidence>
<feature type="compositionally biased region" description="Basic and acidic residues" evidence="1">
    <location>
        <begin position="105"/>
        <end position="120"/>
    </location>
</feature>
<evidence type="ECO:0000256" key="2">
    <source>
        <dbReference type="SAM" id="Phobius"/>
    </source>
</evidence>
<feature type="compositionally biased region" description="Basic and acidic residues" evidence="1">
    <location>
        <begin position="76"/>
        <end position="94"/>
    </location>
</feature>
<feature type="region of interest" description="Disordered" evidence="1">
    <location>
        <begin position="185"/>
        <end position="267"/>
    </location>
</feature>
<feature type="region of interest" description="Disordered" evidence="1">
    <location>
        <begin position="76"/>
        <end position="125"/>
    </location>
</feature>
<proteinExistence type="predicted"/>